<dbReference type="PANTHER" id="PTHR46680">
    <property type="entry name" value="NF-KAPPA-B INHIBITOR ALPHA"/>
    <property type="match status" value="1"/>
</dbReference>
<keyword evidence="5" id="KW-1185">Reference proteome</keyword>
<evidence type="ECO:0000256" key="1">
    <source>
        <dbReference type="ARBA" id="ARBA00022737"/>
    </source>
</evidence>
<feature type="repeat" description="ANK" evidence="3">
    <location>
        <begin position="489"/>
        <end position="521"/>
    </location>
</feature>
<evidence type="ECO:0000313" key="4">
    <source>
        <dbReference type="EMBL" id="KAJ4444626.1"/>
    </source>
</evidence>
<dbReference type="InterPro" id="IPR036770">
    <property type="entry name" value="Ankyrin_rpt-contain_sf"/>
</dbReference>
<organism evidence="4 5">
    <name type="scientific">Periplaneta americana</name>
    <name type="common">American cockroach</name>
    <name type="synonym">Blatta americana</name>
    <dbReference type="NCBI Taxonomy" id="6978"/>
    <lineage>
        <taxon>Eukaryota</taxon>
        <taxon>Metazoa</taxon>
        <taxon>Ecdysozoa</taxon>
        <taxon>Arthropoda</taxon>
        <taxon>Hexapoda</taxon>
        <taxon>Insecta</taxon>
        <taxon>Pterygota</taxon>
        <taxon>Neoptera</taxon>
        <taxon>Polyneoptera</taxon>
        <taxon>Dictyoptera</taxon>
        <taxon>Blattodea</taxon>
        <taxon>Blattoidea</taxon>
        <taxon>Blattidae</taxon>
        <taxon>Blattinae</taxon>
        <taxon>Periplaneta</taxon>
    </lineage>
</organism>
<dbReference type="PROSITE" id="PS50088">
    <property type="entry name" value="ANK_REPEAT"/>
    <property type="match status" value="4"/>
</dbReference>
<name>A0ABQ8TDH6_PERAM</name>
<evidence type="ECO:0000256" key="3">
    <source>
        <dbReference type="PROSITE-ProRule" id="PRU00023"/>
    </source>
</evidence>
<dbReference type="Pfam" id="PF12796">
    <property type="entry name" value="Ank_2"/>
    <property type="match status" value="1"/>
</dbReference>
<feature type="repeat" description="ANK" evidence="3">
    <location>
        <begin position="405"/>
        <end position="427"/>
    </location>
</feature>
<dbReference type="PROSITE" id="PS50297">
    <property type="entry name" value="ANK_REP_REGION"/>
    <property type="match status" value="4"/>
</dbReference>
<feature type="repeat" description="ANK" evidence="3">
    <location>
        <begin position="372"/>
        <end position="404"/>
    </location>
</feature>
<dbReference type="SUPFAM" id="SSF48403">
    <property type="entry name" value="Ankyrin repeat"/>
    <property type="match status" value="1"/>
</dbReference>
<dbReference type="Pfam" id="PF00023">
    <property type="entry name" value="Ank"/>
    <property type="match status" value="2"/>
</dbReference>
<proteinExistence type="predicted"/>
<dbReference type="SMART" id="SM00248">
    <property type="entry name" value="ANK"/>
    <property type="match status" value="5"/>
</dbReference>
<accession>A0ABQ8TDH6</accession>
<dbReference type="EMBL" id="JAJSOF020000011">
    <property type="protein sequence ID" value="KAJ4444626.1"/>
    <property type="molecule type" value="Genomic_DNA"/>
</dbReference>
<comment type="caution">
    <text evidence="4">The sequence shown here is derived from an EMBL/GenBank/DDBJ whole genome shotgun (WGS) entry which is preliminary data.</text>
</comment>
<dbReference type="Gene3D" id="1.25.40.20">
    <property type="entry name" value="Ankyrin repeat-containing domain"/>
    <property type="match status" value="1"/>
</dbReference>
<reference evidence="4 5" key="1">
    <citation type="journal article" date="2022" name="Allergy">
        <title>Genome assembly and annotation of Periplaneta americana reveal a comprehensive cockroach allergen profile.</title>
        <authorList>
            <person name="Wang L."/>
            <person name="Xiong Q."/>
            <person name="Saelim N."/>
            <person name="Wang L."/>
            <person name="Nong W."/>
            <person name="Wan A.T."/>
            <person name="Shi M."/>
            <person name="Liu X."/>
            <person name="Cao Q."/>
            <person name="Hui J.H.L."/>
            <person name="Sookrung N."/>
            <person name="Leung T.F."/>
            <person name="Tungtrongchitr A."/>
            <person name="Tsui S.K.W."/>
        </authorList>
    </citation>
    <scope>NUCLEOTIDE SEQUENCE [LARGE SCALE GENOMIC DNA]</scope>
    <source>
        <strain evidence="4">PWHHKU_190912</strain>
    </source>
</reference>
<keyword evidence="1" id="KW-0677">Repeat</keyword>
<dbReference type="InterPro" id="IPR051070">
    <property type="entry name" value="NF-kappa-B_inhibitor"/>
</dbReference>
<dbReference type="PANTHER" id="PTHR46680:SF2">
    <property type="entry name" value="NF-KAPPA-B INHIBITOR ZETA"/>
    <property type="match status" value="1"/>
</dbReference>
<sequence>MKCFVWNVAFYETEIWTLRRSEGKRLEALDMWLWRRQNKKRSHFGKMEQNKMVSSKVKPITGENSAVIQKPSGFALKSDTLPRILVATSGSKVGGHGVPVLLTNGRASKYSDATMDSKVTSVSDAPERKKARLDDMLTTQGDPGGAAALPPDMQTQSLVSDTMSVDSGIDIGSVDFQNTSQQKNLNVLSLNSVENSKADALRNIRLFGNMNISMKRPSEVNNQRPKPVRYAKCCSADKDSSSVFDIIVQHNIAVQTSKFQAQHSNMIEGGKIMEIGNHENKLPPPPAPPMVYIPDHSILNSPKSLNTKEAAMKINSDLRLQAYKDWVSCNVADENGNIPLHKAVINENLTLVKRQCAVLCGRHAKLDVYNCDKETPLHLAVISGNAEITRILLSFGAQASMKDGNGNTALHLAVLHANIECVTALLNTNKTESLPLNDFNDEGYSPLHLSALNGKVEETRALITKGAEVNLKASTTYTKLKYNIMDAKSGRTPLFHAVEVNNGEMVRVLLEANANPNEQNFTGHTPLSAASEISFSDRNGMKEFSLSDGINFSSKLVSLNRSSDMNHVLDDGNMMLLEDIHNEIPDNNAASHCYKAINGSRNNNSSKNGNNPWFLND</sequence>
<keyword evidence="2 3" id="KW-0040">ANK repeat</keyword>
<dbReference type="Proteomes" id="UP001148838">
    <property type="component" value="Unassembled WGS sequence"/>
</dbReference>
<evidence type="ECO:0000313" key="5">
    <source>
        <dbReference type="Proteomes" id="UP001148838"/>
    </source>
</evidence>
<protein>
    <submittedName>
        <fullName evidence="4">Uncharacterized protein</fullName>
    </submittedName>
</protein>
<dbReference type="InterPro" id="IPR002110">
    <property type="entry name" value="Ankyrin_rpt"/>
</dbReference>
<evidence type="ECO:0000256" key="2">
    <source>
        <dbReference type="ARBA" id="ARBA00023043"/>
    </source>
</evidence>
<gene>
    <name evidence="4" type="ORF">ANN_06422</name>
</gene>
<feature type="repeat" description="ANK" evidence="3">
    <location>
        <begin position="442"/>
        <end position="474"/>
    </location>
</feature>